<dbReference type="GO" id="GO:0016787">
    <property type="term" value="F:hydrolase activity"/>
    <property type="evidence" value="ECO:0007669"/>
    <property type="project" value="UniProtKB-KW"/>
</dbReference>
<dbReference type="Pfam" id="PF00144">
    <property type="entry name" value="Beta-lactamase"/>
    <property type="match status" value="1"/>
</dbReference>
<dbReference type="InterPro" id="IPR050491">
    <property type="entry name" value="AmpC-like"/>
</dbReference>
<dbReference type="Gene3D" id="3.40.710.10">
    <property type="entry name" value="DD-peptidase/beta-lactamase superfamily"/>
    <property type="match status" value="1"/>
</dbReference>
<dbReference type="PANTHER" id="PTHR46825:SF9">
    <property type="entry name" value="BETA-LACTAMASE-RELATED DOMAIN-CONTAINING PROTEIN"/>
    <property type="match status" value="1"/>
</dbReference>
<keyword evidence="2" id="KW-0378">Hydrolase</keyword>
<dbReference type="EMBL" id="CP047409">
    <property type="protein sequence ID" value="QLL69068.1"/>
    <property type="molecule type" value="Genomic_DNA"/>
</dbReference>
<proteinExistence type="predicted"/>
<evidence type="ECO:0000313" key="3">
    <source>
        <dbReference type="Proteomes" id="UP000510788"/>
    </source>
</evidence>
<dbReference type="AlphaFoldDB" id="A0A9X7TWQ3"/>
<dbReference type="Proteomes" id="UP000510788">
    <property type="component" value="Chromosome"/>
</dbReference>
<dbReference type="RefSeq" id="WP_180874126.1">
    <property type="nucleotide sequence ID" value="NZ_CP047409.1"/>
</dbReference>
<dbReference type="InterPro" id="IPR012338">
    <property type="entry name" value="Beta-lactam/transpept-like"/>
</dbReference>
<dbReference type="InterPro" id="IPR001466">
    <property type="entry name" value="Beta-lactam-related"/>
</dbReference>
<dbReference type="SUPFAM" id="SSF56601">
    <property type="entry name" value="beta-lactamase/transpeptidase-like"/>
    <property type="match status" value="1"/>
</dbReference>
<protein>
    <submittedName>
        <fullName evidence="2">Serine hydrolase</fullName>
    </submittedName>
</protein>
<sequence>MGNVLAIKNNKVILNESTGYANISKKEHNTPKTAFFINSVNKVFTGALVMKQVEQKKLKLNDKLSKFYPQVSHANQITIEQLLTMEAGLQGKDESSYGTPVFKNNQAGIKYDIKHNIVFNKKQYNQRSYSSSNYILLSGILEKVTHRSYESLVRETYIKKLGLSETEFYWDIPKNKRIKVAVPYTKNSQGYLVPHSVAVDKVHGDLGAGSLVMSNKDLYRATSAILDGEIIKPSSIQTVYAPADPAKYNAGFYNFPDFHSSNGSGDGYTTYYRISNDTRDVLAVQSNYPVKDYFKVREICNDLMEHLIKSPS</sequence>
<reference evidence="2 3" key="1">
    <citation type="submission" date="2020-01" db="EMBL/GenBank/DDBJ databases">
        <title>Complete and circular genome sequences of six lactobacillus isolates from horses.</title>
        <authorList>
            <person name="Hassan H.M."/>
        </authorList>
    </citation>
    <scope>NUCLEOTIDE SEQUENCE [LARGE SCALE GENOMIC DNA]</scope>
    <source>
        <strain evidence="2 3">3DG</strain>
    </source>
</reference>
<name>A0A9X7TWQ3_LACJH</name>
<dbReference type="PANTHER" id="PTHR46825">
    <property type="entry name" value="D-ALANYL-D-ALANINE-CARBOXYPEPTIDASE/ENDOPEPTIDASE AMPH"/>
    <property type="match status" value="1"/>
</dbReference>
<evidence type="ECO:0000259" key="1">
    <source>
        <dbReference type="Pfam" id="PF00144"/>
    </source>
</evidence>
<feature type="domain" description="Beta-lactamase-related" evidence="1">
    <location>
        <begin position="4"/>
        <end position="290"/>
    </location>
</feature>
<accession>A0A9X7TWQ3</accession>
<organism evidence="2 3">
    <name type="scientific">Lactobacillus johnsonii</name>
    <dbReference type="NCBI Taxonomy" id="33959"/>
    <lineage>
        <taxon>Bacteria</taxon>
        <taxon>Bacillati</taxon>
        <taxon>Bacillota</taxon>
        <taxon>Bacilli</taxon>
        <taxon>Lactobacillales</taxon>
        <taxon>Lactobacillaceae</taxon>
        <taxon>Lactobacillus</taxon>
    </lineage>
</organism>
<evidence type="ECO:0000313" key="2">
    <source>
        <dbReference type="EMBL" id="QLL69068.1"/>
    </source>
</evidence>
<gene>
    <name evidence="2" type="ORF">GTO82_09245</name>
</gene>